<dbReference type="Pfam" id="PF03640">
    <property type="entry name" value="Lipoprotein_15"/>
    <property type="match status" value="2"/>
</dbReference>
<evidence type="ECO:0000313" key="3">
    <source>
        <dbReference type="Proteomes" id="UP000308760"/>
    </source>
</evidence>
<dbReference type="Proteomes" id="UP000308760">
    <property type="component" value="Unassembled WGS sequence"/>
</dbReference>
<dbReference type="RefSeq" id="WP_136537400.1">
    <property type="nucleotide sequence ID" value="NZ_STGY01000083.1"/>
</dbReference>
<dbReference type="InterPro" id="IPR005297">
    <property type="entry name" value="Lipoprotein_repeat"/>
</dbReference>
<proteinExistence type="predicted"/>
<reference evidence="2 3" key="2">
    <citation type="submission" date="2019-05" db="EMBL/GenBank/DDBJ databases">
        <title>Glycomyces buryatensis sp. nov.</title>
        <authorList>
            <person name="Nikitina E."/>
        </authorList>
    </citation>
    <scope>NUCLEOTIDE SEQUENCE [LARGE SCALE GENOMIC DNA]</scope>
    <source>
        <strain evidence="2 3">18</strain>
    </source>
</reference>
<reference evidence="3" key="1">
    <citation type="submission" date="2019-04" db="EMBL/GenBank/DDBJ databases">
        <title>Nocardioides xinjiangensis sp. nov.</title>
        <authorList>
            <person name="Liu S."/>
        </authorList>
    </citation>
    <scope>NUCLEOTIDE SEQUENCE [LARGE SCALE GENOMIC DNA]</scope>
    <source>
        <strain evidence="3">18</strain>
    </source>
</reference>
<dbReference type="AlphaFoldDB" id="A0A4S8PZ37"/>
<organism evidence="2 3">
    <name type="scientific">Glycomyces buryatensis</name>
    <dbReference type="NCBI Taxonomy" id="2570927"/>
    <lineage>
        <taxon>Bacteria</taxon>
        <taxon>Bacillati</taxon>
        <taxon>Actinomycetota</taxon>
        <taxon>Actinomycetes</taxon>
        <taxon>Glycomycetales</taxon>
        <taxon>Glycomycetaceae</taxon>
        <taxon>Glycomyces</taxon>
    </lineage>
</organism>
<evidence type="ECO:0000256" key="1">
    <source>
        <dbReference type="SAM" id="SignalP"/>
    </source>
</evidence>
<gene>
    <name evidence="2" type="ORF">FAB82_25620</name>
</gene>
<dbReference type="PANTHER" id="PTHR39335:SF1">
    <property type="entry name" value="BLL4220 PROTEIN"/>
    <property type="match status" value="1"/>
</dbReference>
<keyword evidence="1" id="KW-0732">Signal</keyword>
<dbReference type="PROSITE" id="PS51257">
    <property type="entry name" value="PROKAR_LIPOPROTEIN"/>
    <property type="match status" value="1"/>
</dbReference>
<sequence length="167" mass="16693">MGRTLKIRGVFAATATGILLGASALAGCDGTDTGGGGYGRTDGGTSEAVDAATLSVADSSLGPIVVDGAGMSLYLFTADTAGTSTCYDTCESQWPPLLTEGDPAIEGDDLDDGLVGTTGRNDGKTQVTYGGHPLYYWASDVAPGDVGGQNVNDAWFVLDADGNAVSG</sequence>
<name>A0A4S8PZ37_9ACTN</name>
<feature type="chain" id="PRO_5038896908" description="Lipoprotein" evidence="1">
    <location>
        <begin position="27"/>
        <end position="167"/>
    </location>
</feature>
<accession>A0A4S8PZ37</accession>
<dbReference type="EMBL" id="STGY01000083">
    <property type="protein sequence ID" value="THV33519.1"/>
    <property type="molecule type" value="Genomic_DNA"/>
</dbReference>
<dbReference type="GO" id="GO:0043448">
    <property type="term" value="P:alkane catabolic process"/>
    <property type="evidence" value="ECO:0007669"/>
    <property type="project" value="TreeGrafter"/>
</dbReference>
<evidence type="ECO:0008006" key="4">
    <source>
        <dbReference type="Google" id="ProtNLM"/>
    </source>
</evidence>
<keyword evidence="3" id="KW-1185">Reference proteome</keyword>
<dbReference type="PANTHER" id="PTHR39335">
    <property type="entry name" value="BLL4220 PROTEIN"/>
    <property type="match status" value="1"/>
</dbReference>
<comment type="caution">
    <text evidence="2">The sequence shown here is derived from an EMBL/GenBank/DDBJ whole genome shotgun (WGS) entry which is preliminary data.</text>
</comment>
<feature type="signal peptide" evidence="1">
    <location>
        <begin position="1"/>
        <end position="26"/>
    </location>
</feature>
<protein>
    <recommendedName>
        <fullName evidence="4">Lipoprotein</fullName>
    </recommendedName>
</protein>
<dbReference type="OrthoDB" id="597632at2"/>
<evidence type="ECO:0000313" key="2">
    <source>
        <dbReference type="EMBL" id="THV33519.1"/>
    </source>
</evidence>